<protein>
    <submittedName>
        <fullName evidence="1">Uncharacterized protein</fullName>
    </submittedName>
</protein>
<evidence type="ECO:0000313" key="1">
    <source>
        <dbReference type="EMBL" id="MEJ8306439.1"/>
    </source>
</evidence>
<accession>A0ACC6PHI8</accession>
<dbReference type="EMBL" id="JBBKAR010000054">
    <property type="protein sequence ID" value="MEJ8306439.1"/>
    <property type="molecule type" value="Genomic_DNA"/>
</dbReference>
<sequence length="127" mass="14959">MANDDFDYYTDQDFEWTGVLNLYSGSEFSNQKGTIFRIGLLLAEDLEKSELSILKSLGQSWTWGEDRRIKAFELLDFQYINKKLVFDFRTIRKSQRYDEIKYFLFDLGAGIESGGNKIEEIQVRELK</sequence>
<comment type="caution">
    <text evidence="1">The sequence shown here is derived from an EMBL/GenBank/DDBJ whole genome shotgun (WGS) entry which is preliminary data.</text>
</comment>
<evidence type="ECO:0000313" key="2">
    <source>
        <dbReference type="Proteomes" id="UP001380953"/>
    </source>
</evidence>
<gene>
    <name evidence="1" type="ORF">WKI47_21240</name>
</gene>
<keyword evidence="2" id="KW-1185">Reference proteome</keyword>
<proteinExistence type="predicted"/>
<organism evidence="1 2">
    <name type="scientific">Saccharibacillus sacchari</name>
    <dbReference type="NCBI Taxonomy" id="456493"/>
    <lineage>
        <taxon>Bacteria</taxon>
        <taxon>Bacillati</taxon>
        <taxon>Bacillota</taxon>
        <taxon>Bacilli</taxon>
        <taxon>Bacillales</taxon>
        <taxon>Paenibacillaceae</taxon>
        <taxon>Saccharibacillus</taxon>
    </lineage>
</organism>
<dbReference type="Proteomes" id="UP001380953">
    <property type="component" value="Unassembled WGS sequence"/>
</dbReference>
<name>A0ACC6PHI8_9BACL</name>
<reference evidence="1" key="1">
    <citation type="submission" date="2024-03" db="EMBL/GenBank/DDBJ databases">
        <title>Whole genome sequecning of epiphytes from Marcgravia umbellata leaves.</title>
        <authorList>
            <person name="Kumar G."/>
            <person name="Savka M.A."/>
        </authorList>
    </citation>
    <scope>NUCLEOTIDE SEQUENCE</scope>
    <source>
        <strain evidence="1">RIT_BL5</strain>
    </source>
</reference>